<dbReference type="InterPro" id="IPR046348">
    <property type="entry name" value="SIS_dom_sf"/>
</dbReference>
<dbReference type="AlphaFoldDB" id="A0A917S570"/>
<evidence type="ECO:0000256" key="3">
    <source>
        <dbReference type="ARBA" id="ARBA00023163"/>
    </source>
</evidence>
<dbReference type="GO" id="GO:0003700">
    <property type="term" value="F:DNA-binding transcription factor activity"/>
    <property type="evidence" value="ECO:0007669"/>
    <property type="project" value="InterPro"/>
</dbReference>
<keyword evidence="7" id="KW-1185">Reference proteome</keyword>
<evidence type="ECO:0000259" key="5">
    <source>
        <dbReference type="PROSITE" id="PS51464"/>
    </source>
</evidence>
<dbReference type="Gene3D" id="3.40.50.10490">
    <property type="entry name" value="Glucose-6-phosphate isomerase like protein, domain 1"/>
    <property type="match status" value="1"/>
</dbReference>
<protein>
    <submittedName>
        <fullName evidence="6">RpiR family transcriptional regulator</fullName>
    </submittedName>
</protein>
<dbReference type="GO" id="GO:0003677">
    <property type="term" value="F:DNA binding"/>
    <property type="evidence" value="ECO:0007669"/>
    <property type="project" value="UniProtKB-KW"/>
</dbReference>
<evidence type="ECO:0000256" key="1">
    <source>
        <dbReference type="ARBA" id="ARBA00023015"/>
    </source>
</evidence>
<keyword evidence="2" id="KW-0238">DNA-binding</keyword>
<gene>
    <name evidence="6" type="ORF">GCM10007968_20690</name>
</gene>
<feature type="domain" description="SIS" evidence="5">
    <location>
        <begin position="118"/>
        <end position="260"/>
    </location>
</feature>
<dbReference type="Pfam" id="PF01380">
    <property type="entry name" value="SIS"/>
    <property type="match status" value="1"/>
</dbReference>
<dbReference type="InterPro" id="IPR035472">
    <property type="entry name" value="RpiR-like_SIS"/>
</dbReference>
<dbReference type="RefSeq" id="WP_229727563.1">
    <property type="nucleotide sequence ID" value="NZ_BMOK01000008.1"/>
</dbReference>
<dbReference type="PANTHER" id="PTHR30514">
    <property type="entry name" value="GLUCOKINASE"/>
    <property type="match status" value="1"/>
</dbReference>
<dbReference type="PROSITE" id="PS51071">
    <property type="entry name" value="HTH_RPIR"/>
    <property type="match status" value="1"/>
</dbReference>
<reference evidence="6" key="2">
    <citation type="submission" date="2020-09" db="EMBL/GenBank/DDBJ databases">
        <authorList>
            <person name="Sun Q."/>
            <person name="Ohkuma M."/>
        </authorList>
    </citation>
    <scope>NUCLEOTIDE SEQUENCE</scope>
    <source>
        <strain evidence="6">JCM 15325</strain>
    </source>
</reference>
<accession>A0A917S570</accession>
<evidence type="ECO:0000259" key="4">
    <source>
        <dbReference type="PROSITE" id="PS51071"/>
    </source>
</evidence>
<dbReference type="InterPro" id="IPR001347">
    <property type="entry name" value="SIS_dom"/>
</dbReference>
<keyword evidence="3" id="KW-0804">Transcription</keyword>
<dbReference type="EMBL" id="BMOK01000008">
    <property type="protein sequence ID" value="GGL56550.1"/>
    <property type="molecule type" value="Genomic_DNA"/>
</dbReference>
<dbReference type="SUPFAM" id="SSF53697">
    <property type="entry name" value="SIS domain"/>
    <property type="match status" value="1"/>
</dbReference>
<reference evidence="6" key="1">
    <citation type="journal article" date="2014" name="Int. J. Syst. Evol. Microbiol.">
        <title>Complete genome sequence of Corynebacterium casei LMG S-19264T (=DSM 44701T), isolated from a smear-ripened cheese.</title>
        <authorList>
            <consortium name="US DOE Joint Genome Institute (JGI-PGF)"/>
            <person name="Walter F."/>
            <person name="Albersmeier A."/>
            <person name="Kalinowski J."/>
            <person name="Ruckert C."/>
        </authorList>
    </citation>
    <scope>NUCLEOTIDE SEQUENCE</scope>
    <source>
        <strain evidence="6">JCM 15325</strain>
    </source>
</reference>
<dbReference type="Gene3D" id="1.10.10.10">
    <property type="entry name" value="Winged helix-like DNA-binding domain superfamily/Winged helix DNA-binding domain"/>
    <property type="match status" value="1"/>
</dbReference>
<sequence length="263" mass="29803">MESSFLTRIKENEHLLSNSESYLVDYIKDHLDHISQLSIVQLSLEASVSTATIVRAMQKLGYGGFTSFKIRLKDENAENSKFSNVEIADHKIKEAIFKNEREVTQTIKMLDSGTIEDAVQKIFYADKLMLFARGLSELIAKEMTIKFQLLGKYSEMHNDPNIIRTISNRIGAQSLVIFISLNGNTEELVQAAKNCKANGVSTMTLTTNRQSPLSDLSEINFVGYKSKISYFPDYEVRSRLPIQVIARILLDAYAIRTQEKDTM</sequence>
<evidence type="ECO:0000313" key="7">
    <source>
        <dbReference type="Proteomes" id="UP000654670"/>
    </source>
</evidence>
<dbReference type="GO" id="GO:1901135">
    <property type="term" value="P:carbohydrate derivative metabolic process"/>
    <property type="evidence" value="ECO:0007669"/>
    <property type="project" value="InterPro"/>
</dbReference>
<organism evidence="6 7">
    <name type="scientific">Sporolactobacillus putidus</name>
    <dbReference type="NCBI Taxonomy" id="492735"/>
    <lineage>
        <taxon>Bacteria</taxon>
        <taxon>Bacillati</taxon>
        <taxon>Bacillota</taxon>
        <taxon>Bacilli</taxon>
        <taxon>Bacillales</taxon>
        <taxon>Sporolactobacillaceae</taxon>
        <taxon>Sporolactobacillus</taxon>
    </lineage>
</organism>
<dbReference type="PROSITE" id="PS51464">
    <property type="entry name" value="SIS"/>
    <property type="match status" value="1"/>
</dbReference>
<dbReference type="SUPFAM" id="SSF46689">
    <property type="entry name" value="Homeodomain-like"/>
    <property type="match status" value="1"/>
</dbReference>
<dbReference type="Pfam" id="PF01418">
    <property type="entry name" value="HTH_6"/>
    <property type="match status" value="1"/>
</dbReference>
<dbReference type="Proteomes" id="UP000654670">
    <property type="component" value="Unassembled WGS sequence"/>
</dbReference>
<dbReference type="InterPro" id="IPR000281">
    <property type="entry name" value="HTH_RpiR"/>
</dbReference>
<dbReference type="PANTHER" id="PTHR30514:SF21">
    <property type="entry name" value="RPIR-FAMILY TRANSCRIPTIONAL REGULATOR"/>
    <property type="match status" value="1"/>
</dbReference>
<dbReference type="InterPro" id="IPR036388">
    <property type="entry name" value="WH-like_DNA-bd_sf"/>
</dbReference>
<evidence type="ECO:0000313" key="6">
    <source>
        <dbReference type="EMBL" id="GGL56550.1"/>
    </source>
</evidence>
<name>A0A917S570_9BACL</name>
<proteinExistence type="predicted"/>
<dbReference type="GO" id="GO:0097367">
    <property type="term" value="F:carbohydrate derivative binding"/>
    <property type="evidence" value="ECO:0007669"/>
    <property type="project" value="InterPro"/>
</dbReference>
<evidence type="ECO:0000256" key="2">
    <source>
        <dbReference type="ARBA" id="ARBA00023125"/>
    </source>
</evidence>
<comment type="caution">
    <text evidence="6">The sequence shown here is derived from an EMBL/GenBank/DDBJ whole genome shotgun (WGS) entry which is preliminary data.</text>
</comment>
<dbReference type="InterPro" id="IPR047640">
    <property type="entry name" value="RpiR-like"/>
</dbReference>
<dbReference type="InterPro" id="IPR009057">
    <property type="entry name" value="Homeodomain-like_sf"/>
</dbReference>
<keyword evidence="1" id="KW-0805">Transcription regulation</keyword>
<feature type="domain" description="HTH rpiR-type" evidence="4">
    <location>
        <begin position="3"/>
        <end position="79"/>
    </location>
</feature>
<dbReference type="CDD" id="cd05013">
    <property type="entry name" value="SIS_RpiR"/>
    <property type="match status" value="1"/>
</dbReference>